<evidence type="ECO:0000256" key="8">
    <source>
        <dbReference type="RuleBase" id="RU000389"/>
    </source>
</evidence>
<organism evidence="9 10">
    <name type="scientific">Candidatus Avelusimicrobium gallicola</name>
    <dbReference type="NCBI Taxonomy" id="2562704"/>
    <lineage>
        <taxon>Bacteria</taxon>
        <taxon>Pseudomonadati</taxon>
        <taxon>Elusimicrobiota</taxon>
        <taxon>Elusimicrobia</taxon>
        <taxon>Elusimicrobiales</taxon>
        <taxon>Elusimicrobiaceae</taxon>
        <taxon>Candidatus Avelusimicrobium</taxon>
    </lineage>
</organism>
<keyword evidence="8" id="KW-0281">Fimbrium</keyword>
<dbReference type="GO" id="GO:0015627">
    <property type="term" value="C:type II protein secretion system complex"/>
    <property type="evidence" value="ECO:0007669"/>
    <property type="project" value="InterPro"/>
</dbReference>
<dbReference type="RefSeq" id="WP_087288300.1">
    <property type="nucleotide sequence ID" value="NZ_NFJD01000002.1"/>
</dbReference>
<evidence type="ECO:0000256" key="7">
    <source>
        <dbReference type="ARBA" id="ARBA00023136"/>
    </source>
</evidence>
<dbReference type="Pfam" id="PF07963">
    <property type="entry name" value="N_methyl"/>
    <property type="match status" value="1"/>
</dbReference>
<evidence type="ECO:0000256" key="4">
    <source>
        <dbReference type="ARBA" id="ARBA00022481"/>
    </source>
</evidence>
<dbReference type="GO" id="GO:0016020">
    <property type="term" value="C:membrane"/>
    <property type="evidence" value="ECO:0007669"/>
    <property type="project" value="UniProtKB-SubCell"/>
</dbReference>
<dbReference type="InterPro" id="IPR045584">
    <property type="entry name" value="Pilin-like"/>
</dbReference>
<dbReference type="SUPFAM" id="SSF54523">
    <property type="entry name" value="Pili subunits"/>
    <property type="match status" value="1"/>
</dbReference>
<reference evidence="10" key="1">
    <citation type="submission" date="2017-04" db="EMBL/GenBank/DDBJ databases">
        <title>Function of individual gut microbiota members based on whole genome sequencing of pure cultures obtained from chicken caecum.</title>
        <authorList>
            <person name="Medvecky M."/>
            <person name="Cejkova D."/>
            <person name="Polansky O."/>
            <person name="Karasova D."/>
            <person name="Kubasova T."/>
            <person name="Cizek A."/>
            <person name="Rychlik I."/>
        </authorList>
    </citation>
    <scope>NUCLEOTIDE SEQUENCE [LARGE SCALE GENOMIC DNA]</scope>
    <source>
        <strain evidence="10">An273</strain>
    </source>
</reference>
<accession>A0A1Y4DJG7</accession>
<keyword evidence="7" id="KW-0472">Membrane</keyword>
<keyword evidence="4" id="KW-0488">Methylation</keyword>
<keyword evidence="10" id="KW-1185">Reference proteome</keyword>
<dbReference type="GO" id="GO:0007155">
    <property type="term" value="P:cell adhesion"/>
    <property type="evidence" value="ECO:0007669"/>
    <property type="project" value="InterPro"/>
</dbReference>
<dbReference type="Proteomes" id="UP000196368">
    <property type="component" value="Unassembled WGS sequence"/>
</dbReference>
<sequence>MNKGFTLIELLVVVLIIGILSAVALPQYTTAVEKARATEALTLMSAIRQSAERYQLQKDVWPTSNNFSVLDIEVPKVPGSTTQYGGKNFTITMAPTGGNKYFVINALRNITKGKYALKTVLTVETDGTISAKRFCGTNTGLGIGYSAPTGDAEKFCSAITSGHNDNF</sequence>
<dbReference type="NCBIfam" id="TIGR02532">
    <property type="entry name" value="IV_pilin_GFxxxE"/>
    <property type="match status" value="1"/>
</dbReference>
<evidence type="ECO:0008006" key="11">
    <source>
        <dbReference type="Google" id="ProtNLM"/>
    </source>
</evidence>
<dbReference type="GO" id="GO:0009289">
    <property type="term" value="C:pilus"/>
    <property type="evidence" value="ECO:0007669"/>
    <property type="project" value="InterPro"/>
</dbReference>
<dbReference type="InterPro" id="IPR001082">
    <property type="entry name" value="Pilin"/>
</dbReference>
<dbReference type="PANTHER" id="PTHR30093">
    <property type="entry name" value="GENERAL SECRETION PATHWAY PROTEIN G"/>
    <property type="match status" value="1"/>
</dbReference>
<evidence type="ECO:0000256" key="6">
    <source>
        <dbReference type="ARBA" id="ARBA00022989"/>
    </source>
</evidence>
<name>A0A1Y4DJG7_9BACT</name>
<dbReference type="Pfam" id="PF00114">
    <property type="entry name" value="Pilin"/>
    <property type="match status" value="1"/>
</dbReference>
<dbReference type="PRINTS" id="PR00813">
    <property type="entry name" value="BCTERIALGSPG"/>
</dbReference>
<evidence type="ECO:0000313" key="10">
    <source>
        <dbReference type="Proteomes" id="UP000196368"/>
    </source>
</evidence>
<gene>
    <name evidence="9" type="ORF">B5F75_03985</name>
</gene>
<comment type="caution">
    <text evidence="9">The sequence shown here is derived from an EMBL/GenBank/DDBJ whole genome shotgun (WGS) entry which is preliminary data.</text>
</comment>
<dbReference type="AlphaFoldDB" id="A0A1Y4DJG7"/>
<dbReference type="PANTHER" id="PTHR30093:SF44">
    <property type="entry name" value="TYPE II SECRETION SYSTEM CORE PROTEIN G"/>
    <property type="match status" value="1"/>
</dbReference>
<dbReference type="InterPro" id="IPR000983">
    <property type="entry name" value="Bac_GSPG_pilin"/>
</dbReference>
<evidence type="ECO:0000313" key="9">
    <source>
        <dbReference type="EMBL" id="OUO57078.1"/>
    </source>
</evidence>
<comment type="similarity">
    <text evidence="2 8">Belongs to the N-Me-Phe pilin family.</text>
</comment>
<dbReference type="OrthoDB" id="9929361at2"/>
<comment type="subcellular location">
    <subcellularLocation>
        <location evidence="1">Membrane</location>
        <topology evidence="1">Single-pass membrane protein</topology>
    </subcellularLocation>
</comment>
<evidence type="ECO:0000256" key="3">
    <source>
        <dbReference type="ARBA" id="ARBA00011156"/>
    </source>
</evidence>
<protein>
    <recommendedName>
        <fullName evidence="11">Type II secretion system protein GspG C-terminal domain-containing protein</fullName>
    </recommendedName>
</protein>
<dbReference type="Gene3D" id="3.30.700.10">
    <property type="entry name" value="Glycoprotein, Type 4 Pilin"/>
    <property type="match status" value="1"/>
</dbReference>
<evidence type="ECO:0000256" key="5">
    <source>
        <dbReference type="ARBA" id="ARBA00022692"/>
    </source>
</evidence>
<keyword evidence="6" id="KW-1133">Transmembrane helix</keyword>
<dbReference type="InterPro" id="IPR012902">
    <property type="entry name" value="N_methyl_site"/>
</dbReference>
<dbReference type="PROSITE" id="PS00409">
    <property type="entry name" value="PROKAR_NTER_METHYL"/>
    <property type="match status" value="1"/>
</dbReference>
<evidence type="ECO:0000256" key="2">
    <source>
        <dbReference type="ARBA" id="ARBA00005233"/>
    </source>
</evidence>
<comment type="subunit">
    <text evidence="3">The pili are polar flexible filaments of about 5.4 nanometers diameter and 2.5 micrometers average length; they consist of only a single polypeptide chain arranged in a helical configuration of five subunits per turn in the assembled pilus.</text>
</comment>
<dbReference type="GO" id="GO:0015628">
    <property type="term" value="P:protein secretion by the type II secretion system"/>
    <property type="evidence" value="ECO:0007669"/>
    <property type="project" value="InterPro"/>
</dbReference>
<keyword evidence="5" id="KW-0812">Transmembrane</keyword>
<proteinExistence type="inferred from homology"/>
<dbReference type="EMBL" id="NFJD01000002">
    <property type="protein sequence ID" value="OUO57078.1"/>
    <property type="molecule type" value="Genomic_DNA"/>
</dbReference>
<evidence type="ECO:0000256" key="1">
    <source>
        <dbReference type="ARBA" id="ARBA00004167"/>
    </source>
</evidence>